<dbReference type="InterPro" id="IPR023845">
    <property type="entry name" value="DUF3817_TM"/>
</dbReference>
<evidence type="ECO:0000256" key="1">
    <source>
        <dbReference type="ARBA" id="ARBA00004651"/>
    </source>
</evidence>
<dbReference type="STRING" id="1038014.SAMN04487910_0475"/>
<dbReference type="NCBIfam" id="TIGR03954">
    <property type="entry name" value="integ_memb_HG"/>
    <property type="match status" value="1"/>
</dbReference>
<organism evidence="8 9">
    <name type="scientific">Aquimarina amphilecti</name>
    <dbReference type="NCBI Taxonomy" id="1038014"/>
    <lineage>
        <taxon>Bacteria</taxon>
        <taxon>Pseudomonadati</taxon>
        <taxon>Bacteroidota</taxon>
        <taxon>Flavobacteriia</taxon>
        <taxon>Flavobacteriales</taxon>
        <taxon>Flavobacteriaceae</taxon>
        <taxon>Aquimarina</taxon>
    </lineage>
</organism>
<gene>
    <name evidence="8" type="ORF">SAMN04487910_0475</name>
</gene>
<evidence type="ECO:0000256" key="5">
    <source>
        <dbReference type="ARBA" id="ARBA00023136"/>
    </source>
</evidence>
<evidence type="ECO:0000256" key="4">
    <source>
        <dbReference type="ARBA" id="ARBA00022989"/>
    </source>
</evidence>
<keyword evidence="9" id="KW-1185">Reference proteome</keyword>
<feature type="transmembrane region" description="Helical" evidence="6">
    <location>
        <begin position="7"/>
        <end position="26"/>
    </location>
</feature>
<dbReference type="EMBL" id="FOAB01000001">
    <property type="protein sequence ID" value="SEK41628.1"/>
    <property type="molecule type" value="Genomic_DNA"/>
</dbReference>
<keyword evidence="2" id="KW-1003">Cell membrane</keyword>
<proteinExistence type="predicted"/>
<dbReference type="Proteomes" id="UP000198521">
    <property type="component" value="Unassembled WGS sequence"/>
</dbReference>
<keyword evidence="4 6" id="KW-1133">Transmembrane helix</keyword>
<evidence type="ECO:0000313" key="9">
    <source>
        <dbReference type="Proteomes" id="UP000198521"/>
    </source>
</evidence>
<evidence type="ECO:0000256" key="6">
    <source>
        <dbReference type="SAM" id="Phobius"/>
    </source>
</evidence>
<name>A0A1H7GU65_AQUAM</name>
<feature type="transmembrane region" description="Helical" evidence="6">
    <location>
        <begin position="63"/>
        <end position="84"/>
    </location>
</feature>
<accession>A0A1H7GU65</accession>
<dbReference type="GO" id="GO:0005886">
    <property type="term" value="C:plasma membrane"/>
    <property type="evidence" value="ECO:0007669"/>
    <property type="project" value="UniProtKB-SubCell"/>
</dbReference>
<dbReference type="PANTHER" id="PTHR40077:SF2">
    <property type="entry name" value="MEMBRANE PROTEIN"/>
    <property type="match status" value="1"/>
</dbReference>
<dbReference type="Pfam" id="PF12823">
    <property type="entry name" value="DUF3817"/>
    <property type="match status" value="1"/>
</dbReference>
<feature type="transmembrane region" description="Helical" evidence="6">
    <location>
        <begin position="38"/>
        <end position="56"/>
    </location>
</feature>
<dbReference type="OrthoDB" id="1121311at2"/>
<evidence type="ECO:0000259" key="7">
    <source>
        <dbReference type="Pfam" id="PF12823"/>
    </source>
</evidence>
<dbReference type="PANTHER" id="PTHR40077">
    <property type="entry name" value="MEMBRANE PROTEIN-RELATED"/>
    <property type="match status" value="1"/>
</dbReference>
<sequence length="92" mass="10589">MVSAFRIISYLEGISYLLILFVTMPLKYLFASPEPNKVIGMAHGFLFLIYIVFAFLIKSEKKWNVKTLAIVLLCSIIPFGTFWMDGKYLSKK</sequence>
<keyword evidence="5 6" id="KW-0472">Membrane</keyword>
<feature type="domain" description="DUF3817" evidence="7">
    <location>
        <begin position="3"/>
        <end position="88"/>
    </location>
</feature>
<reference evidence="8 9" key="1">
    <citation type="submission" date="2016-10" db="EMBL/GenBank/DDBJ databases">
        <authorList>
            <person name="de Groot N.N."/>
        </authorList>
    </citation>
    <scope>NUCLEOTIDE SEQUENCE [LARGE SCALE GENOMIC DNA]</scope>
    <source>
        <strain evidence="8 9">DSM 25232</strain>
    </source>
</reference>
<evidence type="ECO:0000313" key="8">
    <source>
        <dbReference type="EMBL" id="SEK41628.1"/>
    </source>
</evidence>
<comment type="subcellular location">
    <subcellularLocation>
        <location evidence="1">Cell membrane</location>
        <topology evidence="1">Multi-pass membrane protein</topology>
    </subcellularLocation>
</comment>
<evidence type="ECO:0000256" key="2">
    <source>
        <dbReference type="ARBA" id="ARBA00022475"/>
    </source>
</evidence>
<evidence type="ECO:0000256" key="3">
    <source>
        <dbReference type="ARBA" id="ARBA00022692"/>
    </source>
</evidence>
<dbReference type="AlphaFoldDB" id="A0A1H7GU65"/>
<dbReference type="RefSeq" id="WP_091405001.1">
    <property type="nucleotide sequence ID" value="NZ_FOAB01000001.1"/>
</dbReference>
<protein>
    <submittedName>
        <fullName evidence="8">Integral membrane protein</fullName>
    </submittedName>
</protein>
<keyword evidence="3 6" id="KW-0812">Transmembrane</keyword>